<comment type="subcellular location">
    <subcellularLocation>
        <location evidence="1">Nucleus</location>
    </subcellularLocation>
</comment>
<evidence type="ECO:0000259" key="16">
    <source>
        <dbReference type="PROSITE" id="PS51915"/>
    </source>
</evidence>
<keyword evidence="9" id="KW-0539">Nucleus</keyword>
<feature type="domain" description="ZAD" evidence="16">
    <location>
        <begin position="1"/>
        <end position="69"/>
    </location>
</feature>
<evidence type="ECO:0000313" key="17">
    <source>
        <dbReference type="EMBL" id="EFA04018.2"/>
    </source>
</evidence>
<evidence type="ECO:0000256" key="8">
    <source>
        <dbReference type="ARBA" id="ARBA00023125"/>
    </source>
</evidence>
<dbReference type="PROSITE" id="PS00028">
    <property type="entry name" value="ZINC_FINGER_C2H2_1"/>
    <property type="match status" value="7"/>
</dbReference>
<keyword evidence="6 12" id="KW-0863">Zinc-finger</keyword>
<evidence type="ECO:0000256" key="5">
    <source>
        <dbReference type="ARBA" id="ARBA00022737"/>
    </source>
</evidence>
<dbReference type="Pfam" id="PF00096">
    <property type="entry name" value="zf-C2H2"/>
    <property type="match status" value="7"/>
</dbReference>
<keyword evidence="18" id="KW-1185">Reference proteome</keyword>
<evidence type="ECO:0000256" key="3">
    <source>
        <dbReference type="ARBA" id="ARBA00022492"/>
    </source>
</evidence>
<accession>D6WKU4</accession>
<dbReference type="FunCoup" id="D6WKU4">
    <property type="interactions" value="2"/>
</dbReference>
<dbReference type="AlphaFoldDB" id="D6WKU4"/>
<reference evidence="17 18" key="2">
    <citation type="journal article" date="2010" name="Nucleic Acids Res.">
        <title>BeetleBase in 2010: revisions to provide comprehensive genomic information for Tribolium castaneum.</title>
        <authorList>
            <person name="Kim H.S."/>
            <person name="Murphy T."/>
            <person name="Xia J."/>
            <person name="Caragea D."/>
            <person name="Park Y."/>
            <person name="Beeman R.W."/>
            <person name="Lorenzen M.D."/>
            <person name="Butcher S."/>
            <person name="Manak J.R."/>
            <person name="Brown S.J."/>
        </authorList>
    </citation>
    <scope>GENOME REANNOTATION</scope>
    <source>
        <strain evidence="17 18">Georgia GA2</strain>
    </source>
</reference>
<keyword evidence="3" id="KW-0302">Gap protein</keyword>
<dbReference type="SUPFAM" id="SSF57716">
    <property type="entry name" value="Glucocorticoid receptor-like (DNA-binding domain)"/>
    <property type="match status" value="1"/>
</dbReference>
<evidence type="ECO:0000256" key="2">
    <source>
        <dbReference type="ARBA" id="ARBA00006991"/>
    </source>
</evidence>
<evidence type="ECO:0000256" key="13">
    <source>
        <dbReference type="PROSITE-ProRule" id="PRU01263"/>
    </source>
</evidence>
<dbReference type="GO" id="GO:0005634">
    <property type="term" value="C:nucleus"/>
    <property type="evidence" value="ECO:0007669"/>
    <property type="project" value="UniProtKB-SubCell"/>
</dbReference>
<evidence type="ECO:0000256" key="6">
    <source>
        <dbReference type="ARBA" id="ARBA00022771"/>
    </source>
</evidence>
<dbReference type="Gene3D" id="3.40.1800.20">
    <property type="match status" value="1"/>
</dbReference>
<dbReference type="SUPFAM" id="SSF57667">
    <property type="entry name" value="beta-beta-alpha zinc fingers"/>
    <property type="match status" value="4"/>
</dbReference>
<proteinExistence type="inferred from homology"/>
<dbReference type="FunFam" id="3.30.160.60:FF:000744">
    <property type="entry name" value="zinc finger E-box-binding homeobox 1"/>
    <property type="match status" value="1"/>
</dbReference>
<dbReference type="EMBL" id="KQ971343">
    <property type="protein sequence ID" value="EFA04018.2"/>
    <property type="molecule type" value="Genomic_DNA"/>
</dbReference>
<dbReference type="FunFam" id="3.30.160.60:FF:000624">
    <property type="entry name" value="zinc finger protein 697"/>
    <property type="match status" value="2"/>
</dbReference>
<keyword evidence="5" id="KW-0677">Repeat</keyword>
<feature type="domain" description="C2H2-type" evidence="15">
    <location>
        <begin position="379"/>
        <end position="405"/>
    </location>
</feature>
<feature type="domain" description="C2H2-type" evidence="15">
    <location>
        <begin position="239"/>
        <end position="266"/>
    </location>
</feature>
<keyword evidence="7" id="KW-0862">Zinc</keyword>
<evidence type="ECO:0000313" key="18">
    <source>
        <dbReference type="Proteomes" id="UP000007266"/>
    </source>
</evidence>
<keyword evidence="3" id="KW-0217">Developmental protein</keyword>
<dbReference type="FunFam" id="3.30.160.60:FF:000295">
    <property type="entry name" value="zinc finger protein 19"/>
    <property type="match status" value="1"/>
</dbReference>
<dbReference type="FunFam" id="3.30.160.60:FF:002343">
    <property type="entry name" value="Zinc finger protein 33A"/>
    <property type="match status" value="1"/>
</dbReference>
<dbReference type="GO" id="GO:0006357">
    <property type="term" value="P:regulation of transcription by RNA polymerase II"/>
    <property type="evidence" value="ECO:0000318"/>
    <property type="project" value="GO_Central"/>
</dbReference>
<dbReference type="InterPro" id="IPR012934">
    <property type="entry name" value="Znf_AD"/>
</dbReference>
<dbReference type="Gene3D" id="3.30.160.60">
    <property type="entry name" value="Classic Zinc Finger"/>
    <property type="match status" value="8"/>
</dbReference>
<evidence type="ECO:0000256" key="11">
    <source>
        <dbReference type="ARBA" id="ARBA00053345"/>
    </source>
</evidence>
<sequence length="405" mass="46389">MNIRPIFNTKEVLDQEITLCDMLMACAPITVIKNDGLPDRICDNCIEELRKAFSFRKMCENSDTTLRNCLNNLKPVIVQTSHEIEDIKPNISDDLVEESQIDWGDNSLSGDTSNEENLKDVENNTKTLENGRRKRSYKCKECNEECLGLASYWKHMSNQHGTKLKCEFCDKEFRTPYLLDEHKSSCPGEIEPKPKRTRKRTGITKKRNLPRTCDVCHKTFRFHSNLERHQLTHTGERPYLCNVCGKGFGQLSYLKIHSFIHTGEKPYKCQMCDKSFAAPGTLMTHIRIHTGERPHVCKICGKDFPQSGYLSAHIRTHTGEKPVECHVCHRRFNQSGRLVIHMRIHSGEKPFSCNECGRSFAVKGTLKKHIRTHTGERPYVCSVCGQAFAQSGTLATHMKVHRPKP</sequence>
<dbReference type="InterPro" id="IPR013087">
    <property type="entry name" value="Znf_C2H2_type"/>
</dbReference>
<dbReference type="InterPro" id="IPR036236">
    <property type="entry name" value="Znf_C2H2_sf"/>
</dbReference>
<dbReference type="PANTHER" id="PTHR24408">
    <property type="entry name" value="ZINC FINGER PROTEIN"/>
    <property type="match status" value="1"/>
</dbReference>
<dbReference type="FunFam" id="3.30.160.60:FF:001954">
    <property type="entry name" value="Zinc finger protein 787"/>
    <property type="match status" value="1"/>
</dbReference>
<evidence type="ECO:0000256" key="10">
    <source>
        <dbReference type="ARBA" id="ARBA00023843"/>
    </source>
</evidence>
<feature type="region of interest" description="Disordered" evidence="14">
    <location>
        <begin position="103"/>
        <end position="125"/>
    </location>
</feature>
<dbReference type="PROSITE" id="PS51915">
    <property type="entry name" value="ZAD"/>
    <property type="match status" value="1"/>
</dbReference>
<dbReference type="PANTHER" id="PTHR24408:SF34">
    <property type="entry name" value="ZINC FINGER PROTEIN 672-RELATED"/>
    <property type="match status" value="1"/>
</dbReference>
<dbReference type="InParanoid" id="D6WKU4"/>
<gene>
    <name evidence="17" type="primary">AUGUSTUS-3.0.2_14246</name>
    <name evidence="17" type="ORF">TcasGA2_TC014246</name>
</gene>
<feature type="domain" description="C2H2-type" evidence="15">
    <location>
        <begin position="211"/>
        <end position="238"/>
    </location>
</feature>
<feature type="domain" description="C2H2-type" evidence="15">
    <location>
        <begin position="295"/>
        <end position="322"/>
    </location>
</feature>
<dbReference type="HOGENOM" id="CLU_002678_2_1_1"/>
<evidence type="ECO:0000256" key="7">
    <source>
        <dbReference type="ARBA" id="ARBA00022833"/>
    </source>
</evidence>
<keyword evidence="8" id="KW-0238">DNA-binding</keyword>
<evidence type="ECO:0000256" key="1">
    <source>
        <dbReference type="ARBA" id="ARBA00004123"/>
    </source>
</evidence>
<dbReference type="eggNOG" id="KOG1721">
    <property type="taxonomic scope" value="Eukaryota"/>
</dbReference>
<evidence type="ECO:0000256" key="9">
    <source>
        <dbReference type="ARBA" id="ARBA00023242"/>
    </source>
</evidence>
<dbReference type="SMART" id="SM00355">
    <property type="entry name" value="ZnF_C2H2"/>
    <property type="match status" value="9"/>
</dbReference>
<evidence type="ECO:0000259" key="15">
    <source>
        <dbReference type="PROSITE" id="PS50157"/>
    </source>
</evidence>
<name>D6WKU4_TRICA</name>
<evidence type="ECO:0000256" key="12">
    <source>
        <dbReference type="PROSITE-ProRule" id="PRU00042"/>
    </source>
</evidence>
<dbReference type="GO" id="GO:0008270">
    <property type="term" value="F:zinc ion binding"/>
    <property type="evidence" value="ECO:0007669"/>
    <property type="project" value="UniProtKB-KW"/>
</dbReference>
<organism evidence="17 18">
    <name type="scientific">Tribolium castaneum</name>
    <name type="common">Red flour beetle</name>
    <dbReference type="NCBI Taxonomy" id="7070"/>
    <lineage>
        <taxon>Eukaryota</taxon>
        <taxon>Metazoa</taxon>
        <taxon>Ecdysozoa</taxon>
        <taxon>Arthropoda</taxon>
        <taxon>Hexapoda</taxon>
        <taxon>Insecta</taxon>
        <taxon>Pterygota</taxon>
        <taxon>Neoptera</taxon>
        <taxon>Endopterygota</taxon>
        <taxon>Coleoptera</taxon>
        <taxon>Polyphaga</taxon>
        <taxon>Cucujiformia</taxon>
        <taxon>Tenebrionidae</taxon>
        <taxon>Tenebrionidae incertae sedis</taxon>
        <taxon>Tribolium</taxon>
    </lineage>
</organism>
<evidence type="ECO:0000256" key="14">
    <source>
        <dbReference type="SAM" id="MobiDB-lite"/>
    </source>
</evidence>
<dbReference type="Proteomes" id="UP000007266">
    <property type="component" value="Linkage group 5"/>
</dbReference>
<comment type="function">
    <text evidence="11">Krueppel is a gap class segmentation protein.</text>
</comment>
<protein>
    <recommendedName>
        <fullName evidence="10">Protein krueppel</fullName>
    </recommendedName>
</protein>
<feature type="domain" description="C2H2-type" evidence="15">
    <location>
        <begin position="351"/>
        <end position="378"/>
    </location>
</feature>
<dbReference type="Pfam" id="PF07776">
    <property type="entry name" value="zf-AD"/>
    <property type="match status" value="1"/>
</dbReference>
<evidence type="ECO:0000256" key="4">
    <source>
        <dbReference type="ARBA" id="ARBA00022723"/>
    </source>
</evidence>
<dbReference type="SMART" id="SM00868">
    <property type="entry name" value="zf-AD"/>
    <property type="match status" value="1"/>
</dbReference>
<dbReference type="GO" id="GO:0035282">
    <property type="term" value="P:segmentation"/>
    <property type="evidence" value="ECO:0007669"/>
    <property type="project" value="UniProtKB-KW"/>
</dbReference>
<comment type="similarity">
    <text evidence="2">Belongs to the krueppel C2H2-type zinc-finger protein family.</text>
</comment>
<feature type="domain" description="C2H2-type" evidence="15">
    <location>
        <begin position="267"/>
        <end position="294"/>
    </location>
</feature>
<dbReference type="GO" id="GO:0000981">
    <property type="term" value="F:DNA-binding transcription factor activity, RNA polymerase II-specific"/>
    <property type="evidence" value="ECO:0000318"/>
    <property type="project" value="GO_Central"/>
</dbReference>
<dbReference type="OMA" id="TRISEEH"/>
<feature type="domain" description="C2H2-type" evidence="15">
    <location>
        <begin position="323"/>
        <end position="350"/>
    </location>
</feature>
<dbReference type="FunFam" id="3.30.160.60:FF:000446">
    <property type="entry name" value="Zinc finger protein"/>
    <property type="match status" value="1"/>
</dbReference>
<dbReference type="GO" id="GO:0000978">
    <property type="term" value="F:RNA polymerase II cis-regulatory region sequence-specific DNA binding"/>
    <property type="evidence" value="ECO:0000318"/>
    <property type="project" value="GO_Central"/>
</dbReference>
<reference evidence="17 18" key="1">
    <citation type="journal article" date="2008" name="Nature">
        <title>The genome of the model beetle and pest Tribolium castaneum.</title>
        <authorList>
            <consortium name="Tribolium Genome Sequencing Consortium"/>
            <person name="Richards S."/>
            <person name="Gibbs R.A."/>
            <person name="Weinstock G.M."/>
            <person name="Brown S.J."/>
            <person name="Denell R."/>
            <person name="Beeman R.W."/>
            <person name="Gibbs R."/>
            <person name="Beeman R.W."/>
            <person name="Brown S.J."/>
            <person name="Bucher G."/>
            <person name="Friedrich M."/>
            <person name="Grimmelikhuijzen C.J."/>
            <person name="Klingler M."/>
            <person name="Lorenzen M."/>
            <person name="Richards S."/>
            <person name="Roth S."/>
            <person name="Schroder R."/>
            <person name="Tautz D."/>
            <person name="Zdobnov E.M."/>
            <person name="Muzny D."/>
            <person name="Gibbs R.A."/>
            <person name="Weinstock G.M."/>
            <person name="Attaway T."/>
            <person name="Bell S."/>
            <person name="Buhay C.J."/>
            <person name="Chandrabose M.N."/>
            <person name="Chavez D."/>
            <person name="Clerk-Blankenburg K.P."/>
            <person name="Cree A."/>
            <person name="Dao M."/>
            <person name="Davis C."/>
            <person name="Chacko J."/>
            <person name="Dinh H."/>
            <person name="Dugan-Rocha S."/>
            <person name="Fowler G."/>
            <person name="Garner T.T."/>
            <person name="Garnes J."/>
            <person name="Gnirke A."/>
            <person name="Hawes A."/>
            <person name="Hernandez J."/>
            <person name="Hines S."/>
            <person name="Holder M."/>
            <person name="Hume J."/>
            <person name="Jhangiani S.N."/>
            <person name="Joshi V."/>
            <person name="Khan Z.M."/>
            <person name="Jackson L."/>
            <person name="Kovar C."/>
            <person name="Kowis A."/>
            <person name="Lee S."/>
            <person name="Lewis L.R."/>
            <person name="Margolis J."/>
            <person name="Morgan M."/>
            <person name="Nazareth L.V."/>
            <person name="Nguyen N."/>
            <person name="Okwuonu G."/>
            <person name="Parker D."/>
            <person name="Richards S."/>
            <person name="Ruiz S.J."/>
            <person name="Santibanez J."/>
            <person name="Savard J."/>
            <person name="Scherer S.E."/>
            <person name="Schneider B."/>
            <person name="Sodergren E."/>
            <person name="Tautz D."/>
            <person name="Vattahil S."/>
            <person name="Villasana D."/>
            <person name="White C.S."/>
            <person name="Wright R."/>
            <person name="Park Y."/>
            <person name="Beeman R.W."/>
            <person name="Lord J."/>
            <person name="Oppert B."/>
            <person name="Lorenzen M."/>
            <person name="Brown S."/>
            <person name="Wang L."/>
            <person name="Savard J."/>
            <person name="Tautz D."/>
            <person name="Richards S."/>
            <person name="Weinstock G."/>
            <person name="Gibbs R.A."/>
            <person name="Liu Y."/>
            <person name="Worley K."/>
            <person name="Weinstock G."/>
            <person name="Elsik C.G."/>
            <person name="Reese J.T."/>
            <person name="Elhaik E."/>
            <person name="Landan G."/>
            <person name="Graur D."/>
            <person name="Arensburger P."/>
            <person name="Atkinson P."/>
            <person name="Beeman R.W."/>
            <person name="Beidler J."/>
            <person name="Brown S.J."/>
            <person name="Demuth J.P."/>
            <person name="Drury D.W."/>
            <person name="Du Y.Z."/>
            <person name="Fujiwara H."/>
            <person name="Lorenzen M."/>
            <person name="Maselli V."/>
            <person name="Osanai M."/>
            <person name="Park Y."/>
            <person name="Robertson H.M."/>
            <person name="Tu Z."/>
            <person name="Wang J.J."/>
            <person name="Wang S."/>
            <person name="Richards S."/>
            <person name="Song H."/>
            <person name="Zhang L."/>
            <person name="Sodergren E."/>
            <person name="Werner D."/>
            <person name="Stanke M."/>
            <person name="Morgenstern B."/>
            <person name="Solovyev V."/>
            <person name="Kosarev P."/>
            <person name="Brown G."/>
            <person name="Chen H.C."/>
            <person name="Ermolaeva O."/>
            <person name="Hlavina W."/>
            <person name="Kapustin Y."/>
            <person name="Kiryutin B."/>
            <person name="Kitts P."/>
            <person name="Maglott D."/>
            <person name="Pruitt K."/>
            <person name="Sapojnikov V."/>
            <person name="Souvorov A."/>
            <person name="Mackey A.J."/>
            <person name="Waterhouse R.M."/>
            <person name="Wyder S."/>
            <person name="Zdobnov E.M."/>
            <person name="Zdobnov E.M."/>
            <person name="Wyder S."/>
            <person name="Kriventseva E.V."/>
            <person name="Kadowaki T."/>
            <person name="Bork P."/>
            <person name="Aranda M."/>
            <person name="Bao R."/>
            <person name="Beermann A."/>
            <person name="Berns N."/>
            <person name="Bolognesi R."/>
            <person name="Bonneton F."/>
            <person name="Bopp D."/>
            <person name="Brown S.J."/>
            <person name="Bucher G."/>
            <person name="Butts T."/>
            <person name="Chaumot A."/>
            <person name="Denell R.E."/>
            <person name="Ferrier D.E."/>
            <person name="Friedrich M."/>
            <person name="Gordon C.M."/>
            <person name="Jindra M."/>
            <person name="Klingler M."/>
            <person name="Lan Q."/>
            <person name="Lattorff H.M."/>
            <person name="Laudet V."/>
            <person name="von Levetsow C."/>
            <person name="Liu Z."/>
            <person name="Lutz R."/>
            <person name="Lynch J.A."/>
            <person name="da Fonseca R.N."/>
            <person name="Posnien N."/>
            <person name="Reuter R."/>
            <person name="Roth S."/>
            <person name="Savard J."/>
            <person name="Schinko J.B."/>
            <person name="Schmitt C."/>
            <person name="Schoppmeier M."/>
            <person name="Schroder R."/>
            <person name="Shippy T.D."/>
            <person name="Simonnet F."/>
            <person name="Marques-Souza H."/>
            <person name="Tautz D."/>
            <person name="Tomoyasu Y."/>
            <person name="Trauner J."/>
            <person name="Van der Zee M."/>
            <person name="Vervoort M."/>
            <person name="Wittkopp N."/>
            <person name="Wimmer E.A."/>
            <person name="Yang X."/>
            <person name="Jones A.K."/>
            <person name="Sattelle D.B."/>
            <person name="Ebert P.R."/>
            <person name="Nelson D."/>
            <person name="Scott J.G."/>
            <person name="Beeman R.W."/>
            <person name="Muthukrishnan S."/>
            <person name="Kramer K.J."/>
            <person name="Arakane Y."/>
            <person name="Beeman R.W."/>
            <person name="Zhu Q."/>
            <person name="Hogenkamp D."/>
            <person name="Dixit R."/>
            <person name="Oppert B."/>
            <person name="Jiang H."/>
            <person name="Zou Z."/>
            <person name="Marshall J."/>
            <person name="Elpidina E."/>
            <person name="Vinokurov K."/>
            <person name="Oppert C."/>
            <person name="Zou Z."/>
            <person name="Evans J."/>
            <person name="Lu Z."/>
            <person name="Zhao P."/>
            <person name="Sumathipala N."/>
            <person name="Altincicek B."/>
            <person name="Vilcinskas A."/>
            <person name="Williams M."/>
            <person name="Hultmark D."/>
            <person name="Hetru C."/>
            <person name="Jiang H."/>
            <person name="Grimmelikhuijzen C.J."/>
            <person name="Hauser F."/>
            <person name="Cazzamali G."/>
            <person name="Williamson M."/>
            <person name="Park Y."/>
            <person name="Li B."/>
            <person name="Tanaka Y."/>
            <person name="Predel R."/>
            <person name="Neupert S."/>
            <person name="Schachtner J."/>
            <person name="Verleyen P."/>
            <person name="Raible F."/>
            <person name="Bork P."/>
            <person name="Friedrich M."/>
            <person name="Walden K.K."/>
            <person name="Robertson H.M."/>
            <person name="Angeli S."/>
            <person name="Foret S."/>
            <person name="Bucher G."/>
            <person name="Schuetz S."/>
            <person name="Maleszka R."/>
            <person name="Wimmer E.A."/>
            <person name="Beeman R.W."/>
            <person name="Lorenzen M."/>
            <person name="Tomoyasu Y."/>
            <person name="Miller S.C."/>
            <person name="Grossmann D."/>
            <person name="Bucher G."/>
        </authorList>
    </citation>
    <scope>NUCLEOTIDE SEQUENCE [LARGE SCALE GENOMIC DNA]</scope>
    <source>
        <strain evidence="17 18">Georgia GA2</strain>
    </source>
</reference>
<dbReference type="PROSITE" id="PS50157">
    <property type="entry name" value="ZINC_FINGER_C2H2_2"/>
    <property type="match status" value="7"/>
</dbReference>
<keyword evidence="4" id="KW-0479">Metal-binding</keyword>
<comment type="caution">
    <text evidence="13">Lacks conserved residue(s) required for the propagation of feature annotation.</text>
</comment>